<dbReference type="Pfam" id="PF26107">
    <property type="entry name" value="BrxR_CTD"/>
    <property type="match status" value="1"/>
</dbReference>
<dbReference type="OrthoDB" id="6400324at2"/>
<dbReference type="AlphaFoldDB" id="A0A2K8KN93"/>
<dbReference type="PIRSF" id="PIRSF015558">
    <property type="entry name" value="Txn_reg_DeoR_prd"/>
    <property type="match status" value="1"/>
</dbReference>
<evidence type="ECO:0000259" key="2">
    <source>
        <dbReference type="Pfam" id="PF26107"/>
    </source>
</evidence>
<evidence type="ECO:0000259" key="1">
    <source>
        <dbReference type="Pfam" id="PF13280"/>
    </source>
</evidence>
<accession>A0A2K8KN93</accession>
<dbReference type="EMBL" id="CP011797">
    <property type="protein sequence ID" value="ATX76293.1"/>
    <property type="molecule type" value="Genomic_DNA"/>
</dbReference>
<evidence type="ECO:0000313" key="5">
    <source>
        <dbReference type="Proteomes" id="UP000229757"/>
    </source>
</evidence>
<feature type="domain" description="DNA-binding transcriptional repressor CapW winged helix-turn-helix" evidence="3">
    <location>
        <begin position="16"/>
        <end position="85"/>
    </location>
</feature>
<organism evidence="4 5">
    <name type="scientific">Reinekea forsetii</name>
    <dbReference type="NCBI Taxonomy" id="1336806"/>
    <lineage>
        <taxon>Bacteria</taxon>
        <taxon>Pseudomonadati</taxon>
        <taxon>Pseudomonadota</taxon>
        <taxon>Gammaproteobacteria</taxon>
        <taxon>Oceanospirillales</taxon>
        <taxon>Saccharospirillaceae</taxon>
        <taxon>Reinekea</taxon>
    </lineage>
</organism>
<dbReference type="InterPro" id="IPR026881">
    <property type="entry name" value="WYL_dom"/>
</dbReference>
<dbReference type="Pfam" id="PF26109">
    <property type="entry name" value="WHD_BrxR"/>
    <property type="match status" value="1"/>
</dbReference>
<dbReference type="Proteomes" id="UP000229757">
    <property type="component" value="Chromosome"/>
</dbReference>
<gene>
    <name evidence="4" type="ORF">REIFOR_01145</name>
</gene>
<dbReference type="KEGG" id="rfo:REIFOR_01145"/>
<dbReference type="InterPro" id="IPR016634">
    <property type="entry name" value="CapW-like"/>
</dbReference>
<dbReference type="InterPro" id="IPR059020">
    <property type="entry name" value="CapW_CTD"/>
</dbReference>
<dbReference type="Pfam" id="PF13280">
    <property type="entry name" value="WYL"/>
    <property type="match status" value="1"/>
</dbReference>
<reference evidence="4 5" key="1">
    <citation type="journal article" date="2017" name="Environ. Microbiol.">
        <title>Genomic and physiological analyses of 'Reinekea forsetii' reveal a versatile opportunistic lifestyle during spring algae blooms.</title>
        <authorList>
            <person name="Avci B."/>
            <person name="Hahnke R.L."/>
            <person name="Chafee M."/>
            <person name="Fischer T."/>
            <person name="Gruber-Vodicka H."/>
            <person name="Tegetmeyer H.E."/>
            <person name="Harder J."/>
            <person name="Fuchs B.M."/>
            <person name="Amann R.I."/>
            <person name="Teeling H."/>
        </authorList>
    </citation>
    <scope>NUCLEOTIDE SEQUENCE [LARGE SCALE GENOMIC DNA]</scope>
    <source>
        <strain evidence="4 5">Hel1_31_D35</strain>
    </source>
</reference>
<protein>
    <submittedName>
        <fullName evidence="4">Transcriptional regulator, DeoR family</fullName>
    </submittedName>
</protein>
<dbReference type="RefSeq" id="WP_100256645.1">
    <property type="nucleotide sequence ID" value="NZ_CP011797.1"/>
</dbReference>
<dbReference type="PROSITE" id="PS52050">
    <property type="entry name" value="WYL"/>
    <property type="match status" value="1"/>
</dbReference>
<dbReference type="InterPro" id="IPR059019">
    <property type="entry name" value="WHD_CapW"/>
</dbReference>
<feature type="domain" description="DNA-binding transcriptional repressor CapW C-terminal dimerisation" evidence="2">
    <location>
        <begin position="213"/>
        <end position="275"/>
    </location>
</feature>
<name>A0A2K8KN93_9GAMM</name>
<keyword evidence="5" id="KW-1185">Reference proteome</keyword>
<evidence type="ECO:0000313" key="4">
    <source>
        <dbReference type="EMBL" id="ATX76293.1"/>
    </source>
</evidence>
<sequence length="277" mass="31269">MNDSTKPILTEQSQPQQERLFYLEFRLYFLGHANRSDLQKRFGLKESSASRDIALYKKLAPENVVYDYGIKSYIPQESFTPLYAYTATQVLTALTHGFGDDYAGPKYPEIATEAPSQSPLPSIHILAALTRAIHKGQSLSIEYYGEMKGRKELVIVPHALINSGTRWLVRAYDRLNQQFDDFVINRVVSTGGESDQPEVAELMESDTQWNQITEIRLKPHPALPFPDAIAQEFGLRDGVLTMTCRSALKGYLMAQWSVDVGSSPATEPGKFEFWLQP</sequence>
<feature type="domain" description="WYL" evidence="1">
    <location>
        <begin position="125"/>
        <end position="187"/>
    </location>
</feature>
<proteinExistence type="predicted"/>
<evidence type="ECO:0000259" key="3">
    <source>
        <dbReference type="Pfam" id="PF26109"/>
    </source>
</evidence>